<dbReference type="GO" id="GO:0140359">
    <property type="term" value="F:ABC-type transporter activity"/>
    <property type="evidence" value="ECO:0007669"/>
    <property type="project" value="InterPro"/>
</dbReference>
<feature type="transmembrane region" description="Helical" evidence="8">
    <location>
        <begin position="20"/>
        <end position="48"/>
    </location>
</feature>
<dbReference type="Proteomes" id="UP000008366">
    <property type="component" value="Unassembled WGS sequence"/>
</dbReference>
<evidence type="ECO:0000259" key="9">
    <source>
        <dbReference type="PROSITE" id="PS50893"/>
    </source>
</evidence>
<feature type="region of interest" description="Disordered" evidence="7">
    <location>
        <begin position="561"/>
        <end position="591"/>
    </location>
</feature>
<keyword evidence="2 8" id="KW-0812">Transmembrane</keyword>
<dbReference type="InterPro" id="IPR011527">
    <property type="entry name" value="ABC1_TM_dom"/>
</dbReference>
<proteinExistence type="predicted"/>
<evidence type="ECO:0000256" key="6">
    <source>
        <dbReference type="ARBA" id="ARBA00023136"/>
    </source>
</evidence>
<feature type="transmembrane region" description="Helical" evidence="8">
    <location>
        <begin position="55"/>
        <end position="75"/>
    </location>
</feature>
<dbReference type="PROSITE" id="PS00211">
    <property type="entry name" value="ABC_TRANSPORTER_1"/>
    <property type="match status" value="1"/>
</dbReference>
<dbReference type="Pfam" id="PF00664">
    <property type="entry name" value="ABC_membrane"/>
    <property type="match status" value="1"/>
</dbReference>
<comment type="subcellular location">
    <subcellularLocation>
        <location evidence="1">Cell membrane</location>
        <topology evidence="1">Multi-pass membrane protein</topology>
    </subcellularLocation>
</comment>
<dbReference type="EMBL" id="BAHD01000045">
    <property type="protein sequence ID" value="GAB96708.1"/>
    <property type="molecule type" value="Genomic_DNA"/>
</dbReference>
<dbReference type="InterPro" id="IPR036640">
    <property type="entry name" value="ABC1_TM_sf"/>
</dbReference>
<keyword evidence="3" id="KW-0547">Nucleotide-binding</keyword>
<dbReference type="STRING" id="1184609.KILIM_045_00390"/>
<dbReference type="RefSeq" id="WP_006593240.1">
    <property type="nucleotide sequence ID" value="NZ_BAHD01000045.1"/>
</dbReference>
<name>K6VKF7_9MICO</name>
<dbReference type="InterPro" id="IPR003439">
    <property type="entry name" value="ABC_transporter-like_ATP-bd"/>
</dbReference>
<evidence type="ECO:0000256" key="3">
    <source>
        <dbReference type="ARBA" id="ARBA00022741"/>
    </source>
</evidence>
<dbReference type="InterPro" id="IPR017871">
    <property type="entry name" value="ABC_transporter-like_CS"/>
</dbReference>
<evidence type="ECO:0000256" key="4">
    <source>
        <dbReference type="ARBA" id="ARBA00022840"/>
    </source>
</evidence>
<keyword evidence="5 8" id="KW-1133">Transmembrane helix</keyword>
<feature type="domain" description="ABC transmembrane type-1" evidence="10">
    <location>
        <begin position="20"/>
        <end position="299"/>
    </location>
</feature>
<dbReference type="GO" id="GO:0016887">
    <property type="term" value="F:ATP hydrolysis activity"/>
    <property type="evidence" value="ECO:0007669"/>
    <property type="project" value="InterPro"/>
</dbReference>
<evidence type="ECO:0000313" key="12">
    <source>
        <dbReference type="Proteomes" id="UP000008366"/>
    </source>
</evidence>
<gene>
    <name evidence="11" type="primary">cydD</name>
    <name evidence="11" type="ORF">KILIM_045_00390</name>
</gene>
<dbReference type="CDD" id="cd03228">
    <property type="entry name" value="ABCC_MRP_Like"/>
    <property type="match status" value="1"/>
</dbReference>
<dbReference type="AlphaFoldDB" id="K6VKF7"/>
<dbReference type="OrthoDB" id="3237158at2"/>
<reference evidence="11 12" key="1">
    <citation type="submission" date="2012-08" db="EMBL/GenBank/DDBJ databases">
        <title>Whole genome shotgun sequence of Kineosphaera limosa NBRC 100340.</title>
        <authorList>
            <person name="Yoshida I."/>
            <person name="Isaki S."/>
            <person name="Hosoyama A."/>
            <person name="Tsuchikane K."/>
            <person name="Katsumata H."/>
            <person name="Ando Y."/>
            <person name="Ohji S."/>
            <person name="Hamada M."/>
            <person name="Tamura T."/>
            <person name="Yamazoe A."/>
            <person name="Yamazaki S."/>
            <person name="Fujita N."/>
        </authorList>
    </citation>
    <scope>NUCLEOTIDE SEQUENCE [LARGE SCALE GENOMIC DNA]</scope>
    <source>
        <strain evidence="11 12">NBRC 100340</strain>
    </source>
</reference>
<dbReference type="eggNOG" id="COG4988">
    <property type="taxonomic scope" value="Bacteria"/>
</dbReference>
<dbReference type="SMART" id="SM00382">
    <property type="entry name" value="AAA"/>
    <property type="match status" value="1"/>
</dbReference>
<organism evidence="11 12">
    <name type="scientific">Kineosphaera limosa NBRC 100340</name>
    <dbReference type="NCBI Taxonomy" id="1184609"/>
    <lineage>
        <taxon>Bacteria</taxon>
        <taxon>Bacillati</taxon>
        <taxon>Actinomycetota</taxon>
        <taxon>Actinomycetes</taxon>
        <taxon>Micrococcales</taxon>
        <taxon>Dermatophilaceae</taxon>
        <taxon>Kineosphaera</taxon>
    </lineage>
</organism>
<evidence type="ECO:0000313" key="11">
    <source>
        <dbReference type="EMBL" id="GAB96708.1"/>
    </source>
</evidence>
<dbReference type="PANTHER" id="PTHR24221">
    <property type="entry name" value="ATP-BINDING CASSETTE SUB-FAMILY B"/>
    <property type="match status" value="1"/>
</dbReference>
<feature type="transmembrane region" description="Helical" evidence="8">
    <location>
        <begin position="131"/>
        <end position="150"/>
    </location>
</feature>
<keyword evidence="6 8" id="KW-0472">Membrane</keyword>
<evidence type="ECO:0000256" key="7">
    <source>
        <dbReference type="SAM" id="MobiDB-lite"/>
    </source>
</evidence>
<comment type="caution">
    <text evidence="11">The sequence shown here is derived from an EMBL/GenBank/DDBJ whole genome shotgun (WGS) entry which is preliminary data.</text>
</comment>
<dbReference type="PANTHER" id="PTHR24221:SF590">
    <property type="entry name" value="COMPONENT LINKED WITH THE ASSEMBLY OF CYTOCHROME' TRANSPORT TRANSMEMBRANE ATP-BINDING PROTEIN ABC TRANSPORTER CYDD-RELATED"/>
    <property type="match status" value="1"/>
</dbReference>
<evidence type="ECO:0000259" key="10">
    <source>
        <dbReference type="PROSITE" id="PS50929"/>
    </source>
</evidence>
<dbReference type="SUPFAM" id="SSF52540">
    <property type="entry name" value="P-loop containing nucleoside triphosphate hydrolases"/>
    <property type="match status" value="1"/>
</dbReference>
<evidence type="ECO:0000256" key="5">
    <source>
        <dbReference type="ARBA" id="ARBA00022989"/>
    </source>
</evidence>
<feature type="transmembrane region" description="Helical" evidence="8">
    <location>
        <begin position="233"/>
        <end position="255"/>
    </location>
</feature>
<feature type="domain" description="ABC transporter" evidence="9">
    <location>
        <begin position="341"/>
        <end position="585"/>
    </location>
</feature>
<keyword evidence="12" id="KW-1185">Reference proteome</keyword>
<feature type="region of interest" description="Disordered" evidence="7">
    <location>
        <begin position="315"/>
        <end position="335"/>
    </location>
</feature>
<keyword evidence="4 11" id="KW-0067">ATP-binding</keyword>
<dbReference type="InterPro" id="IPR039421">
    <property type="entry name" value="Type_1_exporter"/>
</dbReference>
<evidence type="ECO:0000256" key="2">
    <source>
        <dbReference type="ARBA" id="ARBA00022692"/>
    </source>
</evidence>
<dbReference type="Gene3D" id="3.40.50.300">
    <property type="entry name" value="P-loop containing nucleotide triphosphate hydrolases"/>
    <property type="match status" value="1"/>
</dbReference>
<evidence type="ECO:0000256" key="8">
    <source>
        <dbReference type="SAM" id="Phobius"/>
    </source>
</evidence>
<sequence length="591" mass="60662">MRPFDPRVLRLVPAARGPLVALLVLGVVAGLAAIGQAFAIAGVVLAIAQPDGRDLLAALLWAAVAFGVRGAALAATEAVATHAGAVVSGGLRARLSAALLTRRAEEAPSAQEATTLLTAGATSVEPYVARYLPTLVAAAFLPVAAIVAMATLDIWTALIPVLTVPLLPLFAALIGSSTASATNRRWRTLAALSGHFLDVMRGLPVLVSYGRARRHAGVVREVSEQHRAATVRTLRLAFLSSAALELFATISVAIVAVWVGIHLAAGSMALSVALPLILLAPEAYWPIRRVGAEFHSAADGAVALAQIADELERPTGAAHRVPESDRAAGQPADPTDRQAWVQGVSYSYDPALPLVLDGLSTQLGSLEGSGLVVLTGPSGAGKTTLLEVLAGLRSPTAGRVHVPGRAHLVAQTPFLIACTLRDNLLARAGARPEGPPGDEHLAAALDRVGLGYLLGAAGGAHAADSERDGEALPDGLDTLLGDDGFGLSAGQRSRLALAGALLEDAPVLLLDEPTAHLDPDAEARVHGLLTELARTRLVVAISHRHGLVALADQIVEIPVAGPTTEGTEGTGPDDGTADDRRDAGLPTGGRR</sequence>
<evidence type="ECO:0000256" key="1">
    <source>
        <dbReference type="ARBA" id="ARBA00004651"/>
    </source>
</evidence>
<protein>
    <submittedName>
        <fullName evidence="11">ABC transporter permease/ATP-binding protein CydD</fullName>
    </submittedName>
</protein>
<dbReference type="CDD" id="cd18584">
    <property type="entry name" value="ABC_6TM_AarD_CydD"/>
    <property type="match status" value="1"/>
</dbReference>
<feature type="transmembrane region" description="Helical" evidence="8">
    <location>
        <begin position="157"/>
        <end position="177"/>
    </location>
</feature>
<dbReference type="GO" id="GO:0005524">
    <property type="term" value="F:ATP binding"/>
    <property type="evidence" value="ECO:0007669"/>
    <property type="project" value="UniProtKB-KW"/>
</dbReference>
<dbReference type="InterPro" id="IPR003593">
    <property type="entry name" value="AAA+_ATPase"/>
</dbReference>
<dbReference type="PROSITE" id="PS50893">
    <property type="entry name" value="ABC_TRANSPORTER_2"/>
    <property type="match status" value="1"/>
</dbReference>
<dbReference type="SUPFAM" id="SSF90123">
    <property type="entry name" value="ABC transporter transmembrane region"/>
    <property type="match status" value="1"/>
</dbReference>
<dbReference type="InterPro" id="IPR027417">
    <property type="entry name" value="P-loop_NTPase"/>
</dbReference>
<dbReference type="Gene3D" id="1.20.1560.10">
    <property type="entry name" value="ABC transporter type 1, transmembrane domain"/>
    <property type="match status" value="1"/>
</dbReference>
<accession>K6VKF7</accession>
<dbReference type="Pfam" id="PF00005">
    <property type="entry name" value="ABC_tran"/>
    <property type="match status" value="1"/>
</dbReference>
<dbReference type="PROSITE" id="PS50929">
    <property type="entry name" value="ABC_TM1F"/>
    <property type="match status" value="1"/>
</dbReference>
<dbReference type="GO" id="GO:0005886">
    <property type="term" value="C:plasma membrane"/>
    <property type="evidence" value="ECO:0007669"/>
    <property type="project" value="UniProtKB-SubCell"/>
</dbReference>